<name>A0A495QGC3_9ACTN</name>
<gene>
    <name evidence="2" type="ORF">BZB76_5436</name>
</gene>
<dbReference type="EMBL" id="RBWU01000006">
    <property type="protein sequence ID" value="RKS70956.1"/>
    <property type="molecule type" value="Genomic_DNA"/>
</dbReference>
<evidence type="ECO:0000313" key="3">
    <source>
        <dbReference type="Proteomes" id="UP000274601"/>
    </source>
</evidence>
<accession>A0A495QGC3</accession>
<dbReference type="AlphaFoldDB" id="A0A495QGC3"/>
<organism evidence="2 3">
    <name type="scientific">Actinomadura pelletieri DSM 43383</name>
    <dbReference type="NCBI Taxonomy" id="1120940"/>
    <lineage>
        <taxon>Bacteria</taxon>
        <taxon>Bacillati</taxon>
        <taxon>Actinomycetota</taxon>
        <taxon>Actinomycetes</taxon>
        <taxon>Streptosporangiales</taxon>
        <taxon>Thermomonosporaceae</taxon>
        <taxon>Actinomadura</taxon>
    </lineage>
</organism>
<proteinExistence type="predicted"/>
<evidence type="ECO:0000256" key="1">
    <source>
        <dbReference type="SAM" id="MobiDB-lite"/>
    </source>
</evidence>
<sequence length="38" mass="3994">MIEDVSFGLKTGDTPGTVRVDGADHPKGRSSPHEPDGM</sequence>
<keyword evidence="3" id="KW-1185">Reference proteome</keyword>
<comment type="caution">
    <text evidence="2">The sequence shown here is derived from an EMBL/GenBank/DDBJ whole genome shotgun (WGS) entry which is preliminary data.</text>
</comment>
<evidence type="ECO:0000313" key="2">
    <source>
        <dbReference type="EMBL" id="RKS70956.1"/>
    </source>
</evidence>
<protein>
    <submittedName>
        <fullName evidence="2">Uncharacterized protein</fullName>
    </submittedName>
</protein>
<feature type="region of interest" description="Disordered" evidence="1">
    <location>
        <begin position="1"/>
        <end position="38"/>
    </location>
</feature>
<dbReference type="Proteomes" id="UP000274601">
    <property type="component" value="Unassembled WGS sequence"/>
</dbReference>
<reference evidence="2 3" key="1">
    <citation type="submission" date="2018-10" db="EMBL/GenBank/DDBJ databases">
        <title>Genomic Encyclopedia of Archaeal and Bacterial Type Strains, Phase II (KMG-II): from individual species to whole genera.</title>
        <authorList>
            <person name="Goeker M."/>
        </authorList>
    </citation>
    <scope>NUCLEOTIDE SEQUENCE [LARGE SCALE GENOMIC DNA]</scope>
    <source>
        <strain evidence="2 3">DSM 43383</strain>
    </source>
</reference>
<feature type="compositionally biased region" description="Basic and acidic residues" evidence="1">
    <location>
        <begin position="21"/>
        <end position="38"/>
    </location>
</feature>